<dbReference type="InterPro" id="IPR049874">
    <property type="entry name" value="ROK_cs"/>
</dbReference>
<dbReference type="PROSITE" id="PS01125">
    <property type="entry name" value="ROK"/>
    <property type="match status" value="1"/>
</dbReference>
<dbReference type="SUPFAM" id="SSF46785">
    <property type="entry name" value="Winged helix' DNA-binding domain"/>
    <property type="match status" value="1"/>
</dbReference>
<proteinExistence type="inferred from homology"/>
<dbReference type="SUPFAM" id="SSF53067">
    <property type="entry name" value="Actin-like ATPase domain"/>
    <property type="match status" value="1"/>
</dbReference>
<evidence type="ECO:0000259" key="2">
    <source>
        <dbReference type="Pfam" id="PF09339"/>
    </source>
</evidence>
<dbReference type="PANTHER" id="PTHR18964:SF149">
    <property type="entry name" value="BIFUNCTIONAL UDP-N-ACETYLGLUCOSAMINE 2-EPIMERASE_N-ACETYLMANNOSAMINE KINASE"/>
    <property type="match status" value="1"/>
</dbReference>
<name>A0ABW2TPR9_9PSEU</name>
<feature type="domain" description="HTH iclR-type" evidence="2">
    <location>
        <begin position="23"/>
        <end position="66"/>
    </location>
</feature>
<sequence length="374" mass="39108">MADQLRVDRRGTRQSLRERNLALVLQAVAAGDGAVSRADIRRATGLPSATVSEIVTELLDRRVVQEVGQVRAGVGKPATLLALDRDHHLFVGVHVGRDRVVASRLTLGGRVQESLRMPYRPGDNPVPIAADAVRALRASADGSVSAVGLATPGIVTREGVLTQAFNYGWSMVPFGEQLSRACDGLPAHVINDSNAVALSEVVLSDRSRLSLVLLWLGTGIGAGIVLDGRLYEGPGHQAGEIGHIDTGHDLPCVCGRSGCLEAVAGLPAVVGDSDVAAHLAGDTDPGLDARVRRAGRELARLVSSLAAMLDVADFSLGGPVVTHPLGPALLSAINTELAARPVPGFSTVRVDFSEFGDQDVVIGARRTPCARSWA</sequence>
<evidence type="ECO:0000256" key="1">
    <source>
        <dbReference type="ARBA" id="ARBA00006479"/>
    </source>
</evidence>
<comment type="caution">
    <text evidence="3">The sequence shown here is derived from an EMBL/GenBank/DDBJ whole genome shotgun (WGS) entry which is preliminary data.</text>
</comment>
<comment type="similarity">
    <text evidence="1">Belongs to the ROK (NagC/XylR) family.</text>
</comment>
<organism evidence="3 4">
    <name type="scientific">Actinokineospora soli</name>
    <dbReference type="NCBI Taxonomy" id="1048753"/>
    <lineage>
        <taxon>Bacteria</taxon>
        <taxon>Bacillati</taxon>
        <taxon>Actinomycetota</taxon>
        <taxon>Actinomycetes</taxon>
        <taxon>Pseudonocardiales</taxon>
        <taxon>Pseudonocardiaceae</taxon>
        <taxon>Actinokineospora</taxon>
    </lineage>
</organism>
<dbReference type="Gene3D" id="3.30.420.40">
    <property type="match status" value="2"/>
</dbReference>
<evidence type="ECO:0000313" key="4">
    <source>
        <dbReference type="Proteomes" id="UP001596512"/>
    </source>
</evidence>
<dbReference type="InterPro" id="IPR036390">
    <property type="entry name" value="WH_DNA-bd_sf"/>
</dbReference>
<dbReference type="InterPro" id="IPR043129">
    <property type="entry name" value="ATPase_NBD"/>
</dbReference>
<dbReference type="EMBL" id="JBHTEY010000004">
    <property type="protein sequence ID" value="MFC7615684.1"/>
    <property type="molecule type" value="Genomic_DNA"/>
</dbReference>
<keyword evidence="4" id="KW-1185">Reference proteome</keyword>
<dbReference type="InterPro" id="IPR005471">
    <property type="entry name" value="Tscrpt_reg_IclR_N"/>
</dbReference>
<reference evidence="4" key="1">
    <citation type="journal article" date="2019" name="Int. J. Syst. Evol. Microbiol.">
        <title>The Global Catalogue of Microorganisms (GCM) 10K type strain sequencing project: providing services to taxonomists for standard genome sequencing and annotation.</title>
        <authorList>
            <consortium name="The Broad Institute Genomics Platform"/>
            <consortium name="The Broad Institute Genome Sequencing Center for Infectious Disease"/>
            <person name="Wu L."/>
            <person name="Ma J."/>
        </authorList>
    </citation>
    <scope>NUCLEOTIDE SEQUENCE [LARGE SCALE GENOMIC DNA]</scope>
    <source>
        <strain evidence="4">JCM 17695</strain>
    </source>
</reference>
<accession>A0ABW2TPR9</accession>
<dbReference type="Pfam" id="PF09339">
    <property type="entry name" value="HTH_IclR"/>
    <property type="match status" value="1"/>
</dbReference>
<dbReference type="PANTHER" id="PTHR18964">
    <property type="entry name" value="ROK (REPRESSOR, ORF, KINASE) FAMILY"/>
    <property type="match status" value="1"/>
</dbReference>
<dbReference type="Proteomes" id="UP001596512">
    <property type="component" value="Unassembled WGS sequence"/>
</dbReference>
<protein>
    <submittedName>
        <fullName evidence="3">ROK family protein</fullName>
    </submittedName>
</protein>
<dbReference type="Pfam" id="PF00480">
    <property type="entry name" value="ROK"/>
    <property type="match status" value="1"/>
</dbReference>
<dbReference type="InterPro" id="IPR036388">
    <property type="entry name" value="WH-like_DNA-bd_sf"/>
</dbReference>
<gene>
    <name evidence="3" type="ORF">ACFQV2_21480</name>
</gene>
<evidence type="ECO:0000313" key="3">
    <source>
        <dbReference type="EMBL" id="MFC7615684.1"/>
    </source>
</evidence>
<dbReference type="Gene3D" id="1.10.10.10">
    <property type="entry name" value="Winged helix-like DNA-binding domain superfamily/Winged helix DNA-binding domain"/>
    <property type="match status" value="1"/>
</dbReference>
<dbReference type="InterPro" id="IPR000600">
    <property type="entry name" value="ROK"/>
</dbReference>